<accession>A0A0K8P9K4</accession>
<feature type="domain" description="Glycosyl transferase family 1" evidence="1">
    <location>
        <begin position="189"/>
        <end position="354"/>
    </location>
</feature>
<reference evidence="2" key="1">
    <citation type="journal article" date="2015" name="Genome Announc.">
        <title>Draft Genome Sequence of Anaerolineae Strain TC1, a Novel Isolate from a Methanogenic Wastewater Treatment System.</title>
        <authorList>
            <person name="Matsuura N."/>
            <person name="Tourlousse D.M."/>
            <person name="Sun L."/>
            <person name="Toyonaga M."/>
            <person name="Kuroda K."/>
            <person name="Ohashi A."/>
            <person name="Cruz R."/>
            <person name="Yamaguchi T."/>
            <person name="Sekiguchi Y."/>
        </authorList>
    </citation>
    <scope>NUCLEOTIDE SEQUENCE [LARGE SCALE GENOMIC DNA]</scope>
    <source>
        <strain evidence="2">TC1</strain>
    </source>
</reference>
<dbReference type="OrthoDB" id="9816564at2"/>
<dbReference type="PANTHER" id="PTHR12526:SF637">
    <property type="entry name" value="GLYCOSYLTRANSFERASE EPSF-RELATED"/>
    <property type="match status" value="1"/>
</dbReference>
<organism evidence="2">
    <name type="scientific">Flexilinea flocculi</name>
    <dbReference type="NCBI Taxonomy" id="1678840"/>
    <lineage>
        <taxon>Bacteria</taxon>
        <taxon>Bacillati</taxon>
        <taxon>Chloroflexota</taxon>
        <taxon>Anaerolineae</taxon>
        <taxon>Anaerolineales</taxon>
        <taxon>Anaerolineaceae</taxon>
        <taxon>Flexilinea</taxon>
    </lineage>
</organism>
<dbReference type="SUPFAM" id="SSF53756">
    <property type="entry name" value="UDP-Glycosyltransferase/glycogen phosphorylase"/>
    <property type="match status" value="1"/>
</dbReference>
<keyword evidence="2" id="KW-0808">Transferase</keyword>
<sequence length="374" mass="42210">MKIAVSSTSKIPSETANSIQVLMACQGMVENGHEVRLWVPHLKVNRFEALRSHYGLTCRAFRLYELPSLKFLHRIDFSILTILRTFFFNPTYEYTWNIQIATFAAWVGCSSIFEAHDIPSGKWGVRWFRYYIQSSTPKKVVFISHELKKHVCQIFPELKEEDCLVAPNGVNLEDYQSLPSTADAKKEMDFPDKLVVSCCGHLYAGRGTDLFLELAKRFPEASFCWFGGNAEDVTNYRSKAEKLGLENVFFTGFIPKSELPLALAASDIVLMPYGREIAGSSGGNSADICSPMKMFEYMAAGKPIISSDLPVIHEVLNANTALFCEPENIESWTDGVKKLLDDPSLRESLASAAFEESKKYSWKQRQEKILSSMK</sequence>
<keyword evidence="3" id="KW-1185">Reference proteome</keyword>
<gene>
    <name evidence="2" type="ORF">ATC1_11271</name>
</gene>
<protein>
    <submittedName>
        <fullName evidence="2">Glycosyltransferase</fullName>
    </submittedName>
</protein>
<evidence type="ECO:0000313" key="3">
    <source>
        <dbReference type="Proteomes" id="UP000053370"/>
    </source>
</evidence>
<dbReference type="Gene3D" id="3.40.50.2000">
    <property type="entry name" value="Glycogen Phosphorylase B"/>
    <property type="match status" value="2"/>
</dbReference>
<evidence type="ECO:0000313" key="2">
    <source>
        <dbReference type="EMBL" id="GAP39343.1"/>
    </source>
</evidence>
<dbReference type="RefSeq" id="WP_062277483.1">
    <property type="nucleotide sequence ID" value="NZ_DF968179.1"/>
</dbReference>
<dbReference type="GO" id="GO:0016757">
    <property type="term" value="F:glycosyltransferase activity"/>
    <property type="evidence" value="ECO:0007669"/>
    <property type="project" value="InterPro"/>
</dbReference>
<dbReference type="InterPro" id="IPR001296">
    <property type="entry name" value="Glyco_trans_1"/>
</dbReference>
<dbReference type="PROSITE" id="PS51257">
    <property type="entry name" value="PROKAR_LIPOPROTEIN"/>
    <property type="match status" value="1"/>
</dbReference>
<dbReference type="AlphaFoldDB" id="A0A0K8P9K4"/>
<dbReference type="Pfam" id="PF00534">
    <property type="entry name" value="Glycos_transf_1"/>
    <property type="match status" value="1"/>
</dbReference>
<name>A0A0K8P9K4_9CHLR</name>
<dbReference type="EMBL" id="DF968179">
    <property type="protein sequence ID" value="GAP39343.1"/>
    <property type="molecule type" value="Genomic_DNA"/>
</dbReference>
<evidence type="ECO:0000259" key="1">
    <source>
        <dbReference type="Pfam" id="PF00534"/>
    </source>
</evidence>
<dbReference type="STRING" id="1678840.ATC1_11271"/>
<dbReference type="Proteomes" id="UP000053370">
    <property type="component" value="Unassembled WGS sequence"/>
</dbReference>
<dbReference type="PANTHER" id="PTHR12526">
    <property type="entry name" value="GLYCOSYLTRANSFERASE"/>
    <property type="match status" value="1"/>
</dbReference>
<proteinExistence type="predicted"/>